<evidence type="ECO:0000259" key="1">
    <source>
        <dbReference type="PROSITE" id="PS51186"/>
    </source>
</evidence>
<dbReference type="Pfam" id="PF00583">
    <property type="entry name" value="Acetyltransf_1"/>
    <property type="match status" value="1"/>
</dbReference>
<feature type="domain" description="N-acetyltransferase" evidence="1">
    <location>
        <begin position="18"/>
        <end position="149"/>
    </location>
</feature>
<dbReference type="CDD" id="cd04301">
    <property type="entry name" value="NAT_SF"/>
    <property type="match status" value="1"/>
</dbReference>
<dbReference type="Proteomes" id="UP000632289">
    <property type="component" value="Unassembled WGS sequence"/>
</dbReference>
<dbReference type="InterPro" id="IPR000182">
    <property type="entry name" value="GNAT_dom"/>
</dbReference>
<dbReference type="InterPro" id="IPR016181">
    <property type="entry name" value="Acyl_CoA_acyltransferase"/>
</dbReference>
<comment type="caution">
    <text evidence="2">The sequence shown here is derived from an EMBL/GenBank/DDBJ whole genome shotgun (WGS) entry which is preliminary data.</text>
</comment>
<dbReference type="SUPFAM" id="SSF55729">
    <property type="entry name" value="Acyl-CoA N-acyltransferases (Nat)"/>
    <property type="match status" value="1"/>
</dbReference>
<evidence type="ECO:0000313" key="3">
    <source>
        <dbReference type="Proteomes" id="UP000632289"/>
    </source>
</evidence>
<proteinExistence type="predicted"/>
<dbReference type="RefSeq" id="WP_191210651.1">
    <property type="nucleotide sequence ID" value="NZ_BAABKL010000050.1"/>
</dbReference>
<reference evidence="2" key="1">
    <citation type="submission" date="2020-09" db="EMBL/GenBank/DDBJ databases">
        <title>Secondary metabolite and genome analysis of marine Streptomyces chumphonensis KK1-2T.</title>
        <authorList>
            <person name="Phongsopitanun W."/>
            <person name="Kanchanasin P."/>
            <person name="Pittayakhajonwut P."/>
            <person name="Suwanborirux K."/>
            <person name="Tanasupawat S."/>
        </authorList>
    </citation>
    <scope>NUCLEOTIDE SEQUENCE</scope>
    <source>
        <strain evidence="2">KK1-2</strain>
    </source>
</reference>
<name>A0A927F0V2_9ACTN</name>
<sequence length="149" mass="16768">MYTFDTTVSETRRSLLVARLRETNTHRSPVLAALRGTVDDTEVPLDVTALDPAGGEEFAGGLIGHVWARWLHIDYLWVDERHRGAGLGGELVGRAERLARDQHGCRFSRVETWDFQAPEFYRKVGYTLVSVLPDYPPGVTDHLFTKSLS</sequence>
<dbReference type="PROSITE" id="PS51186">
    <property type="entry name" value="GNAT"/>
    <property type="match status" value="1"/>
</dbReference>
<dbReference type="Gene3D" id="3.40.630.30">
    <property type="match status" value="1"/>
</dbReference>
<accession>A0A927F0V2</accession>
<dbReference type="EMBL" id="JACXYU010000009">
    <property type="protein sequence ID" value="MBD3933363.1"/>
    <property type="molecule type" value="Genomic_DNA"/>
</dbReference>
<evidence type="ECO:0000313" key="2">
    <source>
        <dbReference type="EMBL" id="MBD3933363.1"/>
    </source>
</evidence>
<dbReference type="AlphaFoldDB" id="A0A927F0V2"/>
<keyword evidence="3" id="KW-1185">Reference proteome</keyword>
<gene>
    <name evidence="2" type="ORF">IF129_17620</name>
</gene>
<organism evidence="2 3">
    <name type="scientific">Streptomyces chumphonensis</name>
    <dbReference type="NCBI Taxonomy" id="1214925"/>
    <lineage>
        <taxon>Bacteria</taxon>
        <taxon>Bacillati</taxon>
        <taxon>Actinomycetota</taxon>
        <taxon>Actinomycetes</taxon>
        <taxon>Kitasatosporales</taxon>
        <taxon>Streptomycetaceae</taxon>
        <taxon>Streptomyces</taxon>
    </lineage>
</organism>
<dbReference type="GO" id="GO:0016747">
    <property type="term" value="F:acyltransferase activity, transferring groups other than amino-acyl groups"/>
    <property type="evidence" value="ECO:0007669"/>
    <property type="project" value="InterPro"/>
</dbReference>
<protein>
    <submittedName>
        <fullName evidence="2">GNAT family N-acetyltransferase</fullName>
    </submittedName>
</protein>